<comment type="caution">
    <text evidence="1">The sequence shown here is derived from an EMBL/GenBank/DDBJ whole genome shotgun (WGS) entry which is preliminary data.</text>
</comment>
<dbReference type="AlphaFoldDB" id="A0A4Z0YS56"/>
<evidence type="ECO:0000313" key="2">
    <source>
        <dbReference type="Proteomes" id="UP000297716"/>
    </source>
</evidence>
<dbReference type="OrthoDB" id="4716524at2759"/>
<evidence type="ECO:0000313" key="1">
    <source>
        <dbReference type="EMBL" id="TGJ82211.1"/>
    </source>
</evidence>
<gene>
    <name evidence="1" type="ORF">E0Z10_g6547</name>
</gene>
<organism evidence="1 2">
    <name type="scientific">Xylaria hypoxylon</name>
    <dbReference type="NCBI Taxonomy" id="37992"/>
    <lineage>
        <taxon>Eukaryota</taxon>
        <taxon>Fungi</taxon>
        <taxon>Dikarya</taxon>
        <taxon>Ascomycota</taxon>
        <taxon>Pezizomycotina</taxon>
        <taxon>Sordariomycetes</taxon>
        <taxon>Xylariomycetidae</taxon>
        <taxon>Xylariales</taxon>
        <taxon>Xylariaceae</taxon>
        <taxon>Xylaria</taxon>
    </lineage>
</organism>
<dbReference type="EMBL" id="SKBN01000137">
    <property type="protein sequence ID" value="TGJ82211.1"/>
    <property type="molecule type" value="Genomic_DNA"/>
</dbReference>
<dbReference type="Proteomes" id="UP000297716">
    <property type="component" value="Unassembled WGS sequence"/>
</dbReference>
<reference evidence="1 2" key="1">
    <citation type="submission" date="2019-03" db="EMBL/GenBank/DDBJ databases">
        <title>Draft genome sequence of Xylaria hypoxylon DSM 108379, a ubiquitous saprotrophic-parasitic fungi on hardwood.</title>
        <authorList>
            <person name="Buettner E."/>
            <person name="Leonhardt S."/>
            <person name="Gebauer A.M."/>
            <person name="Liers C."/>
            <person name="Hofrichter M."/>
            <person name="Kellner H."/>
        </authorList>
    </citation>
    <scope>NUCLEOTIDE SEQUENCE [LARGE SCALE GENOMIC DNA]</scope>
    <source>
        <strain evidence="1 2">DSM 108379</strain>
    </source>
</reference>
<sequence length="403" mass="46932">MLYTEDQLQLSRQHGRLPKWFRPELLHEISKPNPDMAAIAALLKAHRVVPVTPARELAKKTRPRPSNLRLGSAPKGTTPLWIDTPHFHFAVKVARLLKGQTTWVIAPRVTMSFVNTWEETLMWSRLLADTPKDAMGDEHFRLIGRFQSYGHAAPDTFEVIALAAFEQRLALSRKYKTWFAEQVSPGWKRGHPRKRYLERWNGTYDRLVWSFGIQGHPRADQIWNLMRERLPCHPDSITHEFPQDVSDMEPALRPETIAVRSWTFPYHGLQFSIYEDRCGNFFLCHAESHDIPNIVRPQLATLWNATLDRLRPYTERLRCLAEFEWLWYWTNPFVRGGATTGGVLSVFLQRSLLSEGWHINIPDHFRMQDLYALSSDWRFYVCERVAELASEGMDSITIDERAA</sequence>
<protein>
    <submittedName>
        <fullName evidence="1">Uncharacterized protein</fullName>
    </submittedName>
</protein>
<name>A0A4Z0YS56_9PEZI</name>
<keyword evidence="2" id="KW-1185">Reference proteome</keyword>
<accession>A0A4Z0YS56</accession>
<proteinExistence type="predicted"/>